<name>A0A3G8YVS1_9DEIO</name>
<gene>
    <name evidence="2" type="ORF">EHF33_20410</name>
</gene>
<dbReference type="RefSeq" id="WP_124875723.1">
    <property type="nucleotide sequence ID" value="NZ_CP034188.1"/>
</dbReference>
<evidence type="ECO:0008006" key="4">
    <source>
        <dbReference type="Google" id="ProtNLM"/>
    </source>
</evidence>
<geneLocation type="plasmid" evidence="2 3">
    <name>unnamed4</name>
</geneLocation>
<reference evidence="2 3" key="1">
    <citation type="submission" date="2018-11" db="EMBL/GenBank/DDBJ databases">
        <title>Deinococcus shelandsis sp. nov., isolated from South Shetland Islands soil of Antarctica.</title>
        <authorList>
            <person name="Tian J."/>
        </authorList>
    </citation>
    <scope>NUCLEOTIDE SEQUENCE [LARGE SCALE GENOMIC DNA]</scope>
    <source>
        <strain evidence="2 3">S14-83T</strain>
        <plasmid evidence="2 3">unnamed4</plasmid>
    </source>
</reference>
<evidence type="ECO:0000256" key="1">
    <source>
        <dbReference type="SAM" id="SignalP"/>
    </source>
</evidence>
<proteinExistence type="predicted"/>
<accession>A0A3G8YVS1</accession>
<feature type="signal peptide" evidence="1">
    <location>
        <begin position="1"/>
        <end position="17"/>
    </location>
</feature>
<keyword evidence="1" id="KW-0732">Signal</keyword>
<keyword evidence="2" id="KW-0614">Plasmid</keyword>
<dbReference type="KEGG" id="dph:EHF33_20410"/>
<dbReference type="Proteomes" id="UP000276417">
    <property type="component" value="Plasmid unnamed4"/>
</dbReference>
<dbReference type="AlphaFoldDB" id="A0A3G8YVS1"/>
<sequence>MLLALGCALGLASCAPTITPTAPPAPVIDSGGADLRLDMQSGAQVISFKAGAQAALATTLTLTGNGLAVNDKSCTAQGQQIVCTLPTISATKTYVLPSRGVSKVTASYSRADGKTYTLTAP</sequence>
<dbReference type="EMBL" id="CP034188">
    <property type="protein sequence ID" value="AZI45276.1"/>
    <property type="molecule type" value="Genomic_DNA"/>
</dbReference>
<feature type="chain" id="PRO_5018261792" description="IPT/TIG domain-containing protein" evidence="1">
    <location>
        <begin position="18"/>
        <end position="121"/>
    </location>
</feature>
<evidence type="ECO:0000313" key="2">
    <source>
        <dbReference type="EMBL" id="AZI45276.1"/>
    </source>
</evidence>
<organism evidence="2 3">
    <name type="scientific">Deinococcus psychrotolerans</name>
    <dbReference type="NCBI Taxonomy" id="2489213"/>
    <lineage>
        <taxon>Bacteria</taxon>
        <taxon>Thermotogati</taxon>
        <taxon>Deinococcota</taxon>
        <taxon>Deinococci</taxon>
        <taxon>Deinococcales</taxon>
        <taxon>Deinococcaceae</taxon>
        <taxon>Deinococcus</taxon>
    </lineage>
</organism>
<protein>
    <recommendedName>
        <fullName evidence="4">IPT/TIG domain-containing protein</fullName>
    </recommendedName>
</protein>
<evidence type="ECO:0000313" key="3">
    <source>
        <dbReference type="Proteomes" id="UP000276417"/>
    </source>
</evidence>
<keyword evidence="3" id="KW-1185">Reference proteome</keyword>